<dbReference type="Gene3D" id="3.40.720.10">
    <property type="entry name" value="Alkaline Phosphatase, subunit A"/>
    <property type="match status" value="1"/>
</dbReference>
<dbReference type="PROSITE" id="PS00523">
    <property type="entry name" value="SULFATASE_1"/>
    <property type="match status" value="1"/>
</dbReference>
<evidence type="ECO:0000313" key="7">
    <source>
        <dbReference type="Proteomes" id="UP000465302"/>
    </source>
</evidence>
<evidence type="ECO:0000256" key="4">
    <source>
        <dbReference type="ARBA" id="ARBA00022837"/>
    </source>
</evidence>
<evidence type="ECO:0000256" key="1">
    <source>
        <dbReference type="ARBA" id="ARBA00008779"/>
    </source>
</evidence>
<reference evidence="6 7" key="1">
    <citation type="journal article" date="2019" name="Emerg. Microbes Infect.">
        <title>Comprehensive subspecies identification of 175 nontuberculous mycobacteria species based on 7547 genomic profiles.</title>
        <authorList>
            <person name="Matsumoto Y."/>
            <person name="Kinjo T."/>
            <person name="Motooka D."/>
            <person name="Nabeya D."/>
            <person name="Jung N."/>
            <person name="Uechi K."/>
            <person name="Horii T."/>
            <person name="Iida T."/>
            <person name="Fujita J."/>
            <person name="Nakamura S."/>
        </authorList>
    </citation>
    <scope>NUCLEOTIDE SEQUENCE [LARGE SCALE GENOMIC DNA]</scope>
    <source>
        <strain evidence="6 7">JCM 6377</strain>
    </source>
</reference>
<dbReference type="Pfam" id="PF00884">
    <property type="entry name" value="Sulfatase"/>
    <property type="match status" value="1"/>
</dbReference>
<keyword evidence="4" id="KW-0106">Calcium</keyword>
<protein>
    <submittedName>
        <fullName evidence="6">Arylsulfatase</fullName>
    </submittedName>
</protein>
<dbReference type="AlphaFoldDB" id="A0A7I9VXB0"/>
<comment type="caution">
    <text evidence="6">The sequence shown here is derived from an EMBL/GenBank/DDBJ whole genome shotgun (WGS) entry which is preliminary data.</text>
</comment>
<dbReference type="CDD" id="cd16025">
    <property type="entry name" value="PAS_like"/>
    <property type="match status" value="1"/>
</dbReference>
<evidence type="ECO:0000259" key="5">
    <source>
        <dbReference type="Pfam" id="PF00884"/>
    </source>
</evidence>
<evidence type="ECO:0000313" key="6">
    <source>
        <dbReference type="EMBL" id="GFG50102.1"/>
    </source>
</evidence>
<dbReference type="InterPro" id="IPR050738">
    <property type="entry name" value="Sulfatase"/>
</dbReference>
<comment type="similarity">
    <text evidence="1">Belongs to the sulfatase family.</text>
</comment>
<evidence type="ECO:0000256" key="3">
    <source>
        <dbReference type="ARBA" id="ARBA00022801"/>
    </source>
</evidence>
<name>A0A7I9VXB0_MYCAG</name>
<dbReference type="SUPFAM" id="SSF53649">
    <property type="entry name" value="Alkaline phosphatase-like"/>
    <property type="match status" value="1"/>
</dbReference>
<accession>A0A7I9VXB0</accession>
<dbReference type="InterPro" id="IPR024607">
    <property type="entry name" value="Sulfatase_CS"/>
</dbReference>
<dbReference type="Gene3D" id="3.30.1120.10">
    <property type="match status" value="1"/>
</dbReference>
<keyword evidence="2" id="KW-0479">Metal-binding</keyword>
<sequence>MTNTEQTSGKDRVAMAVADIVAPKLPGGDALPFPAVPSASIAGRTLQESTYAQRVIPPRLHDDAPNIVIVLIDDAGPGLPSTFGGEVTTVTMDRVCAEGVTYNRFHTTAMCSPTRASLLTGRNHHEIGNGQIAELANDWDGYAGKIPRSSATMAEVLRQYGYATSAFGKWHNTPAEETTAAGPFDNWPTGLGFEYFYGFLAGEASQYEPHLVRNTTVVAPPRTPEEGYHLSEDLADDAIGWLRRHKAFNADKPFFMYWASGCLHGPHHIMKEWADKYSGKFDDGWDTYRERVFARAKAKGWLPQDCELTERDETLASWDSIPEDEKPFQRRLMEVAAGYAEHVDVQVGRLIDELDALGYGDNTLFFYIWGDNGSSGEGQNGTIAELLAQNGIPTTVRQHIDALDELGGLDVLGSPLVDNQYHAAWAWAGSTPYKGMKLLASHLGGTRNPMAVKWPKKISPDAAPRENFLHCNDIVPTVYEILGIQPPRTVNGEPQIPLAGASFARTLIDRTADGGKKTQYFEIMGSRAIYHDGWMASARGPRLPWVPGQPEGIATWSPDNDTWELYHLDEDWSQARDLAAEHPDKLIQMREMFAIEAARNSVLPVGGGLWVPVYHPELRIAPPYREWDFSGDTVRMPEFCAPALGNKNNVVTIDAEFPANANGVLYALGAAAGGLTCYLDDGFLCYEYNLFILMRTKIRSAAKIPAGRSTITVETRYAEQRPAGPLDIAVRVGDETVASGRVPVSAPLLFTANDCLDIGRCLGSPVSRDYRERAPFPFEGRIHAVHVAYA</sequence>
<proteinExistence type="inferred from homology"/>
<dbReference type="InterPro" id="IPR017850">
    <property type="entry name" value="Alkaline_phosphatase_core_sf"/>
</dbReference>
<gene>
    <name evidence="6" type="ORF">MAGR_15430</name>
</gene>
<keyword evidence="3" id="KW-0378">Hydrolase</keyword>
<evidence type="ECO:0000256" key="2">
    <source>
        <dbReference type="ARBA" id="ARBA00022723"/>
    </source>
</evidence>
<feature type="domain" description="Sulfatase N-terminal" evidence="5">
    <location>
        <begin position="65"/>
        <end position="484"/>
    </location>
</feature>
<dbReference type="InterPro" id="IPR000917">
    <property type="entry name" value="Sulfatase_N"/>
</dbReference>
<dbReference type="PANTHER" id="PTHR42693:SF43">
    <property type="entry name" value="BLL2667 PROTEIN"/>
    <property type="match status" value="1"/>
</dbReference>
<dbReference type="GO" id="GO:0046872">
    <property type="term" value="F:metal ion binding"/>
    <property type="evidence" value="ECO:0007669"/>
    <property type="project" value="UniProtKB-KW"/>
</dbReference>
<dbReference type="PANTHER" id="PTHR42693">
    <property type="entry name" value="ARYLSULFATASE FAMILY MEMBER"/>
    <property type="match status" value="1"/>
</dbReference>
<dbReference type="Proteomes" id="UP000465302">
    <property type="component" value="Unassembled WGS sequence"/>
</dbReference>
<dbReference type="EMBL" id="BLKS01000001">
    <property type="protein sequence ID" value="GFG50102.1"/>
    <property type="molecule type" value="Genomic_DNA"/>
</dbReference>
<dbReference type="GO" id="GO:0016787">
    <property type="term" value="F:hydrolase activity"/>
    <property type="evidence" value="ECO:0007669"/>
    <property type="project" value="UniProtKB-KW"/>
</dbReference>
<organism evidence="6 7">
    <name type="scientific">Mycolicibacterium agri</name>
    <name type="common">Mycobacterium agri</name>
    <dbReference type="NCBI Taxonomy" id="36811"/>
    <lineage>
        <taxon>Bacteria</taxon>
        <taxon>Bacillati</taxon>
        <taxon>Actinomycetota</taxon>
        <taxon>Actinomycetes</taxon>
        <taxon>Mycobacteriales</taxon>
        <taxon>Mycobacteriaceae</taxon>
        <taxon>Mycolicibacterium</taxon>
    </lineage>
</organism>